<dbReference type="GO" id="GO:0071949">
    <property type="term" value="F:FAD binding"/>
    <property type="evidence" value="ECO:0007669"/>
    <property type="project" value="InterPro"/>
</dbReference>
<evidence type="ECO:0000256" key="1">
    <source>
        <dbReference type="ARBA" id="ARBA00005466"/>
    </source>
</evidence>
<dbReference type="InterPro" id="IPR016166">
    <property type="entry name" value="FAD-bd_PCMH"/>
</dbReference>
<reference evidence="4" key="1">
    <citation type="submission" date="2018-05" db="EMBL/GenBank/DDBJ databases">
        <authorList>
            <person name="Lanie J.A."/>
            <person name="Ng W.-L."/>
            <person name="Kazmierczak K.M."/>
            <person name="Andrzejewski T.M."/>
            <person name="Davidsen T.M."/>
            <person name="Wayne K.J."/>
            <person name="Tettelin H."/>
            <person name="Glass J.I."/>
            <person name="Rusch D."/>
            <person name="Podicherti R."/>
            <person name="Tsui H.-C.T."/>
            <person name="Winkler M.E."/>
        </authorList>
    </citation>
    <scope>NUCLEOTIDE SEQUENCE</scope>
</reference>
<dbReference type="InterPro" id="IPR016169">
    <property type="entry name" value="FAD-bd_PCMH_sub2"/>
</dbReference>
<dbReference type="SUPFAM" id="SSF56176">
    <property type="entry name" value="FAD-binding/transporter-associated domain-like"/>
    <property type="match status" value="1"/>
</dbReference>
<dbReference type="InterPro" id="IPR006094">
    <property type="entry name" value="Oxid_FAD_bind_N"/>
</dbReference>
<comment type="similarity">
    <text evidence="1">Belongs to the oxygen-dependent FAD-linked oxidoreductase family.</text>
</comment>
<evidence type="ECO:0000313" key="4">
    <source>
        <dbReference type="EMBL" id="SVE48667.1"/>
    </source>
</evidence>
<accession>A0A383DVS8</accession>
<dbReference type="GO" id="GO:0016491">
    <property type="term" value="F:oxidoreductase activity"/>
    <property type="evidence" value="ECO:0007669"/>
    <property type="project" value="UniProtKB-KW"/>
</dbReference>
<sequence>MNELSGWGRFPKIKTKELIPQLESELLEILRHSESYIPRGNGTSYGDSAINKNLTVTMTRMNRFLQWNQESGELVAESGVLIADIIDTFLPRGWFPYVTPGTKFVTLGGAIACDVHGKNHHKDGSLGNFVNWIEIFNNKNEVVRCSPDENSELYDWTIGGMGLTGVIIRCSIQLKKVESGWIKQQTVVNNNLNETLQSFYEHKESTYSVAWIDCL</sequence>
<protein>
    <recommendedName>
        <fullName evidence="3">FAD-binding PCMH-type domain-containing protein</fullName>
    </recommendedName>
</protein>
<evidence type="ECO:0000259" key="3">
    <source>
        <dbReference type="PROSITE" id="PS51387"/>
    </source>
</evidence>
<evidence type="ECO:0000256" key="2">
    <source>
        <dbReference type="ARBA" id="ARBA00023002"/>
    </source>
</evidence>
<organism evidence="4">
    <name type="scientific">marine metagenome</name>
    <dbReference type="NCBI Taxonomy" id="408172"/>
    <lineage>
        <taxon>unclassified sequences</taxon>
        <taxon>metagenomes</taxon>
        <taxon>ecological metagenomes</taxon>
    </lineage>
</organism>
<gene>
    <name evidence="4" type="ORF">METZ01_LOCUS501521</name>
</gene>
<dbReference type="InterPro" id="IPR050432">
    <property type="entry name" value="FAD-linked_Oxidoreductases_BP"/>
</dbReference>
<dbReference type="PANTHER" id="PTHR13878">
    <property type="entry name" value="GULONOLACTONE OXIDASE"/>
    <property type="match status" value="1"/>
</dbReference>
<dbReference type="AlphaFoldDB" id="A0A383DVS8"/>
<keyword evidence="2" id="KW-0560">Oxidoreductase</keyword>
<dbReference type="InterPro" id="IPR036318">
    <property type="entry name" value="FAD-bd_PCMH-like_sf"/>
</dbReference>
<name>A0A383DVS8_9ZZZZ</name>
<dbReference type="Gene3D" id="3.30.465.10">
    <property type="match status" value="1"/>
</dbReference>
<feature type="non-terminal residue" evidence="4">
    <location>
        <position position="215"/>
    </location>
</feature>
<dbReference type="Pfam" id="PF01565">
    <property type="entry name" value="FAD_binding_4"/>
    <property type="match status" value="1"/>
</dbReference>
<dbReference type="EMBL" id="UINC01220659">
    <property type="protein sequence ID" value="SVE48667.1"/>
    <property type="molecule type" value="Genomic_DNA"/>
</dbReference>
<dbReference type="PANTHER" id="PTHR13878:SF53">
    <property type="entry name" value="CYTOKININ DEHYDROGENASE 6"/>
    <property type="match status" value="1"/>
</dbReference>
<dbReference type="PROSITE" id="PS51387">
    <property type="entry name" value="FAD_PCMH"/>
    <property type="match status" value="1"/>
</dbReference>
<feature type="domain" description="FAD-binding PCMH-type" evidence="3">
    <location>
        <begin position="9"/>
        <end position="177"/>
    </location>
</feature>
<proteinExistence type="inferred from homology"/>